<accession>A0A4U5P8S1</accession>
<protein>
    <recommendedName>
        <fullName evidence="5">Secreted protein</fullName>
    </recommendedName>
</protein>
<keyword evidence="2" id="KW-0732">Signal</keyword>
<gene>
    <name evidence="3" type="ORF">L596_007141</name>
</gene>
<feature type="chain" id="PRO_5020225877" description="Secreted protein" evidence="2">
    <location>
        <begin position="17"/>
        <end position="105"/>
    </location>
</feature>
<evidence type="ECO:0000256" key="1">
    <source>
        <dbReference type="SAM" id="MobiDB-lite"/>
    </source>
</evidence>
<evidence type="ECO:0000256" key="2">
    <source>
        <dbReference type="SAM" id="SignalP"/>
    </source>
</evidence>
<evidence type="ECO:0008006" key="5">
    <source>
        <dbReference type="Google" id="ProtNLM"/>
    </source>
</evidence>
<dbReference type="OrthoDB" id="5862736at2759"/>
<reference evidence="3 4" key="2">
    <citation type="journal article" date="2019" name="G3 (Bethesda)">
        <title>Hybrid Assembly of the Genome of the Entomopathogenic Nematode Steinernema carpocapsae Identifies the X-Chromosome.</title>
        <authorList>
            <person name="Serra L."/>
            <person name="Macchietto M."/>
            <person name="Macias-Munoz A."/>
            <person name="McGill C.J."/>
            <person name="Rodriguez I.M."/>
            <person name="Rodriguez B."/>
            <person name="Murad R."/>
            <person name="Mortazavi A."/>
        </authorList>
    </citation>
    <scope>NUCLEOTIDE SEQUENCE [LARGE SCALE GENOMIC DNA]</scope>
    <source>
        <strain evidence="3 4">ALL</strain>
    </source>
</reference>
<keyword evidence="4" id="KW-1185">Reference proteome</keyword>
<evidence type="ECO:0000313" key="3">
    <source>
        <dbReference type="EMBL" id="TKR92500.1"/>
    </source>
</evidence>
<dbReference type="EMBL" id="AZBU02000002">
    <property type="protein sequence ID" value="TKR92500.1"/>
    <property type="molecule type" value="Genomic_DNA"/>
</dbReference>
<dbReference type="Proteomes" id="UP000298663">
    <property type="component" value="Unassembled WGS sequence"/>
</dbReference>
<evidence type="ECO:0000313" key="4">
    <source>
        <dbReference type="Proteomes" id="UP000298663"/>
    </source>
</evidence>
<reference evidence="3 4" key="1">
    <citation type="journal article" date="2015" name="Genome Biol.">
        <title>Comparative genomics of Steinernema reveals deeply conserved gene regulatory networks.</title>
        <authorList>
            <person name="Dillman A.R."/>
            <person name="Macchietto M."/>
            <person name="Porter C.F."/>
            <person name="Rogers A."/>
            <person name="Williams B."/>
            <person name="Antoshechkin I."/>
            <person name="Lee M.M."/>
            <person name="Goodwin Z."/>
            <person name="Lu X."/>
            <person name="Lewis E.E."/>
            <person name="Goodrich-Blair H."/>
            <person name="Stock S.P."/>
            <person name="Adams B.J."/>
            <person name="Sternberg P.W."/>
            <person name="Mortazavi A."/>
        </authorList>
    </citation>
    <scope>NUCLEOTIDE SEQUENCE [LARGE SCALE GENOMIC DNA]</scope>
    <source>
        <strain evidence="3 4">ALL</strain>
    </source>
</reference>
<feature type="region of interest" description="Disordered" evidence="1">
    <location>
        <begin position="47"/>
        <end position="66"/>
    </location>
</feature>
<dbReference type="AlphaFoldDB" id="A0A4U5P8S1"/>
<comment type="caution">
    <text evidence="3">The sequence shown here is derived from an EMBL/GenBank/DDBJ whole genome shotgun (WGS) entry which is preliminary data.</text>
</comment>
<name>A0A4U5P8S1_STECR</name>
<organism evidence="3 4">
    <name type="scientific">Steinernema carpocapsae</name>
    <name type="common">Entomopathogenic nematode</name>
    <dbReference type="NCBI Taxonomy" id="34508"/>
    <lineage>
        <taxon>Eukaryota</taxon>
        <taxon>Metazoa</taxon>
        <taxon>Ecdysozoa</taxon>
        <taxon>Nematoda</taxon>
        <taxon>Chromadorea</taxon>
        <taxon>Rhabditida</taxon>
        <taxon>Tylenchina</taxon>
        <taxon>Panagrolaimomorpha</taxon>
        <taxon>Strongyloidoidea</taxon>
        <taxon>Steinernematidae</taxon>
        <taxon>Steinernema</taxon>
    </lineage>
</organism>
<proteinExistence type="predicted"/>
<feature type="signal peptide" evidence="2">
    <location>
        <begin position="1"/>
        <end position="16"/>
    </location>
</feature>
<sequence length="105" mass="11583">MRVVALIVVIIPSLQSLACWHCGGGRLIAFDQWMLVEGEQCRLNRVPRTSRSRAAPTTDSSAATPTAFRSTPSCIVVSAWEITVTRSGSTCPLSTQEVHWRWGRL</sequence>